<gene>
    <name evidence="2" type="ORF">AAFH96_06150</name>
</gene>
<evidence type="ECO:0000313" key="2">
    <source>
        <dbReference type="EMBL" id="MFB6392688.1"/>
    </source>
</evidence>
<feature type="compositionally biased region" description="Basic and acidic residues" evidence="1">
    <location>
        <begin position="68"/>
        <end position="80"/>
    </location>
</feature>
<organism evidence="2 3">
    <name type="scientific">Polymorphospora lycopeni</name>
    <dbReference type="NCBI Taxonomy" id="3140240"/>
    <lineage>
        <taxon>Bacteria</taxon>
        <taxon>Bacillati</taxon>
        <taxon>Actinomycetota</taxon>
        <taxon>Actinomycetes</taxon>
        <taxon>Micromonosporales</taxon>
        <taxon>Micromonosporaceae</taxon>
        <taxon>Polymorphospora</taxon>
    </lineage>
</organism>
<dbReference type="EMBL" id="JBCGDC010000011">
    <property type="protein sequence ID" value="MFB6392688.1"/>
    <property type="molecule type" value="Genomic_DNA"/>
</dbReference>
<proteinExistence type="predicted"/>
<protein>
    <submittedName>
        <fullName evidence="2">Uncharacterized protein</fullName>
    </submittedName>
</protein>
<feature type="region of interest" description="Disordered" evidence="1">
    <location>
        <begin position="68"/>
        <end position="90"/>
    </location>
</feature>
<accession>A0ABV5CPF1</accession>
<evidence type="ECO:0000256" key="1">
    <source>
        <dbReference type="SAM" id="MobiDB-lite"/>
    </source>
</evidence>
<comment type="caution">
    <text evidence="2">The sequence shown here is derived from an EMBL/GenBank/DDBJ whole genome shotgun (WGS) entry which is preliminary data.</text>
</comment>
<dbReference type="Proteomes" id="UP001582793">
    <property type="component" value="Unassembled WGS sequence"/>
</dbReference>
<keyword evidence="3" id="KW-1185">Reference proteome</keyword>
<sequence length="155" mass="17921">MKEEELREAMLRYEQDGQNIAAAEAERRERRDAALRRAKDEGWRPADLVEFTGWSKETIRKALNPEARETAAKAKAEHRAATRPPTPEEWWASLTPEDQAAYAEAARPPVKLPRELAEKMAAAGVRISYWGFEGNELEAQWPRRFLTFMARQRQK</sequence>
<evidence type="ECO:0000313" key="3">
    <source>
        <dbReference type="Proteomes" id="UP001582793"/>
    </source>
</evidence>
<reference evidence="2 3" key="1">
    <citation type="submission" date="2024-04" db="EMBL/GenBank/DDBJ databases">
        <title>Polymorphospora sp. isolated from Baiyangdian Lake in Xiong'an New Area.</title>
        <authorList>
            <person name="Zhang X."/>
            <person name="Liu J."/>
        </authorList>
    </citation>
    <scope>NUCLEOTIDE SEQUENCE [LARGE SCALE GENOMIC DNA]</scope>
    <source>
        <strain evidence="2 3">2-325</strain>
    </source>
</reference>
<name>A0ABV5CPF1_9ACTN</name>